<dbReference type="GO" id="GO:0005506">
    <property type="term" value="F:iron ion binding"/>
    <property type="evidence" value="ECO:0007669"/>
    <property type="project" value="InterPro"/>
</dbReference>
<dbReference type="GO" id="GO:0051537">
    <property type="term" value="F:2 iron, 2 sulfur cluster binding"/>
    <property type="evidence" value="ECO:0007669"/>
    <property type="project" value="UniProtKB-KW"/>
</dbReference>
<dbReference type="PANTHER" id="PTHR43756:SF5">
    <property type="entry name" value="CHOLINE MONOOXYGENASE, CHLOROPLASTIC"/>
    <property type="match status" value="1"/>
</dbReference>
<evidence type="ECO:0000256" key="1">
    <source>
        <dbReference type="ARBA" id="ARBA00001962"/>
    </source>
</evidence>
<evidence type="ECO:0000313" key="8">
    <source>
        <dbReference type="EMBL" id="MXN46391.1"/>
    </source>
</evidence>
<reference evidence="8 9" key="1">
    <citation type="submission" date="2019-12" db="EMBL/GenBank/DDBJ databases">
        <title>Shinella kummerowiae sp. nov., a symbiotic bacterium isolated from root nodules of the herbal legume Kummerowia stipulacea.</title>
        <authorList>
            <person name="Gao J."/>
        </authorList>
    </citation>
    <scope>NUCLEOTIDE SEQUENCE [LARGE SCALE GENOMIC DNA]</scope>
    <source>
        <strain evidence="8 9">CCBAU 25048</strain>
    </source>
</reference>
<comment type="cofactor">
    <cofactor evidence="1">
        <name>Fe cation</name>
        <dbReference type="ChEBI" id="CHEBI:24875"/>
    </cofactor>
</comment>
<dbReference type="PRINTS" id="PR00090">
    <property type="entry name" value="RNGDIOXGNASE"/>
</dbReference>
<dbReference type="CDD" id="cd03469">
    <property type="entry name" value="Rieske_RO_Alpha_N"/>
    <property type="match status" value="1"/>
</dbReference>
<proteinExistence type="predicted"/>
<dbReference type="Pfam" id="PF00355">
    <property type="entry name" value="Rieske"/>
    <property type="match status" value="1"/>
</dbReference>
<keyword evidence="5" id="KW-0408">Iron</keyword>
<dbReference type="InterPro" id="IPR017941">
    <property type="entry name" value="Rieske_2Fe-2S"/>
</dbReference>
<dbReference type="GO" id="GO:0016491">
    <property type="term" value="F:oxidoreductase activity"/>
    <property type="evidence" value="ECO:0007669"/>
    <property type="project" value="UniProtKB-KW"/>
</dbReference>
<dbReference type="InterPro" id="IPR015879">
    <property type="entry name" value="Ring_hydroxy_dOase_asu_C_dom"/>
</dbReference>
<keyword evidence="6" id="KW-0411">Iron-sulfur</keyword>
<dbReference type="Pfam" id="PF00848">
    <property type="entry name" value="Ring_hydroxyl_A"/>
    <property type="match status" value="1"/>
</dbReference>
<gene>
    <name evidence="8" type="ORF">GR138_14435</name>
</gene>
<dbReference type="EMBL" id="WUMK01000005">
    <property type="protein sequence ID" value="MXN46391.1"/>
    <property type="molecule type" value="Genomic_DNA"/>
</dbReference>
<dbReference type="Gene3D" id="3.90.380.10">
    <property type="entry name" value="Naphthalene 1,2-dioxygenase Alpha Subunit, Chain A, domain 1"/>
    <property type="match status" value="1"/>
</dbReference>
<comment type="caution">
    <text evidence="8">The sequence shown here is derived from an EMBL/GenBank/DDBJ whole genome shotgun (WGS) entry which is preliminary data.</text>
</comment>
<dbReference type="PROSITE" id="PS51296">
    <property type="entry name" value="RIESKE"/>
    <property type="match status" value="1"/>
</dbReference>
<dbReference type="InterPro" id="IPR036922">
    <property type="entry name" value="Rieske_2Fe-2S_sf"/>
</dbReference>
<keyword evidence="4" id="KW-0560">Oxidoreductase</keyword>
<accession>A0A6N8SCJ6</accession>
<dbReference type="SUPFAM" id="SSF55961">
    <property type="entry name" value="Bet v1-like"/>
    <property type="match status" value="1"/>
</dbReference>
<dbReference type="PANTHER" id="PTHR43756">
    <property type="entry name" value="CHOLINE MONOOXYGENASE, CHLOROPLASTIC"/>
    <property type="match status" value="1"/>
</dbReference>
<dbReference type="AlphaFoldDB" id="A0A6N8SCJ6"/>
<sequence length="448" mass="50553">MFAAGLCHQHTTASHPYIFLRRPEGIRVCSTKRDASSLVASRSNLCLGSAEMDMFSTYSPGKGLPRQFYLSEEIFAAEQQKIFRNNWFFAGHTIEVPKSGDYITLDVGGAPVVVVRDRDGRIHAHHNVCRHRGSIICTREKGSAARLVCPYHSWSYTHDGALIGAPMMGDDFDKAAHRLKPVHVGELDGLIFVNLAETPSPFHELYDHLSPILKSQGIARAKMALIRDYHLEVNWKIVVENNRECYHCAANHHGYVSVQYDTENDNPALKDEIAERLADCTIRWEKAGLDVARVNTSSNNTAEWFRANRTPVRKGMVTESPHGQLVCDVLMGGFTDPDMGTARANTNINFWCHANADYAHTVRITPVSPTKTIVRGYWLVDEAAVEGRDYEPEKIAAFHDQVMSEDWEICRRQWIGVTSPGFEPGPYSPSKEQNVDRYIRWYAQRMCA</sequence>
<evidence type="ECO:0000256" key="4">
    <source>
        <dbReference type="ARBA" id="ARBA00023002"/>
    </source>
</evidence>
<keyword evidence="9" id="KW-1185">Reference proteome</keyword>
<organism evidence="8 9">
    <name type="scientific">Shinella kummerowiae</name>
    <dbReference type="NCBI Taxonomy" id="417745"/>
    <lineage>
        <taxon>Bacteria</taxon>
        <taxon>Pseudomonadati</taxon>
        <taxon>Pseudomonadota</taxon>
        <taxon>Alphaproteobacteria</taxon>
        <taxon>Hyphomicrobiales</taxon>
        <taxon>Rhizobiaceae</taxon>
        <taxon>Shinella</taxon>
    </lineage>
</organism>
<evidence type="ECO:0000256" key="3">
    <source>
        <dbReference type="ARBA" id="ARBA00022723"/>
    </source>
</evidence>
<keyword evidence="2" id="KW-0001">2Fe-2S</keyword>
<feature type="domain" description="Rieske" evidence="7">
    <location>
        <begin position="87"/>
        <end position="193"/>
    </location>
</feature>
<evidence type="ECO:0000256" key="6">
    <source>
        <dbReference type="ARBA" id="ARBA00023014"/>
    </source>
</evidence>
<evidence type="ECO:0000256" key="2">
    <source>
        <dbReference type="ARBA" id="ARBA00022714"/>
    </source>
</evidence>
<dbReference type="Gene3D" id="2.102.10.10">
    <property type="entry name" value="Rieske [2Fe-2S] iron-sulphur domain"/>
    <property type="match status" value="1"/>
</dbReference>
<evidence type="ECO:0000256" key="5">
    <source>
        <dbReference type="ARBA" id="ARBA00023004"/>
    </source>
</evidence>
<protein>
    <submittedName>
        <fullName evidence="8">Rieske 2Fe-2S domain-containing protein</fullName>
    </submittedName>
</protein>
<keyword evidence="3" id="KW-0479">Metal-binding</keyword>
<dbReference type="Proteomes" id="UP000435802">
    <property type="component" value="Unassembled WGS sequence"/>
</dbReference>
<name>A0A6N8SCJ6_9HYPH</name>
<evidence type="ECO:0000259" key="7">
    <source>
        <dbReference type="PROSITE" id="PS51296"/>
    </source>
</evidence>
<dbReference type="SUPFAM" id="SSF50022">
    <property type="entry name" value="ISP domain"/>
    <property type="match status" value="1"/>
</dbReference>
<dbReference type="InterPro" id="IPR001663">
    <property type="entry name" value="Rng_hydr_dOase-A"/>
</dbReference>
<evidence type="ECO:0000313" key="9">
    <source>
        <dbReference type="Proteomes" id="UP000435802"/>
    </source>
</evidence>